<organism evidence="1 2">
    <name type="scientific">Marasmius tenuissimus</name>
    <dbReference type="NCBI Taxonomy" id="585030"/>
    <lineage>
        <taxon>Eukaryota</taxon>
        <taxon>Fungi</taxon>
        <taxon>Dikarya</taxon>
        <taxon>Basidiomycota</taxon>
        <taxon>Agaricomycotina</taxon>
        <taxon>Agaricomycetes</taxon>
        <taxon>Agaricomycetidae</taxon>
        <taxon>Agaricales</taxon>
        <taxon>Marasmiineae</taxon>
        <taxon>Marasmiaceae</taxon>
        <taxon>Marasmius</taxon>
    </lineage>
</organism>
<evidence type="ECO:0000313" key="2">
    <source>
        <dbReference type="Proteomes" id="UP001437256"/>
    </source>
</evidence>
<dbReference type="Proteomes" id="UP001437256">
    <property type="component" value="Unassembled WGS sequence"/>
</dbReference>
<keyword evidence="2" id="KW-1185">Reference proteome</keyword>
<accession>A0ABR2ZFD8</accession>
<gene>
    <name evidence="1" type="ORF">AAF712_012952</name>
</gene>
<proteinExistence type="predicted"/>
<dbReference type="EMBL" id="JBBXMP010000184">
    <property type="protein sequence ID" value="KAL0060266.1"/>
    <property type="molecule type" value="Genomic_DNA"/>
</dbReference>
<reference evidence="1 2" key="1">
    <citation type="submission" date="2024-05" db="EMBL/GenBank/DDBJ databases">
        <title>A draft genome resource for the thread blight pathogen Marasmius tenuissimus strain MS-2.</title>
        <authorList>
            <person name="Yulfo-Soto G.E."/>
            <person name="Baruah I.K."/>
            <person name="Amoako-Attah I."/>
            <person name="Bukari Y."/>
            <person name="Meinhardt L.W."/>
            <person name="Bailey B.A."/>
            <person name="Cohen S.P."/>
        </authorList>
    </citation>
    <scope>NUCLEOTIDE SEQUENCE [LARGE SCALE GENOMIC DNA]</scope>
    <source>
        <strain evidence="1 2">MS-2</strain>
    </source>
</reference>
<comment type="caution">
    <text evidence="1">The sequence shown here is derived from an EMBL/GenBank/DDBJ whole genome shotgun (WGS) entry which is preliminary data.</text>
</comment>
<protein>
    <submittedName>
        <fullName evidence="1">Uncharacterized protein</fullName>
    </submittedName>
</protein>
<evidence type="ECO:0000313" key="1">
    <source>
        <dbReference type="EMBL" id="KAL0060266.1"/>
    </source>
</evidence>
<sequence length="62" mass="6746">MSGLASTLIIVPVTYNKAIQSVQQVTSNLQFQEPGTQESVAEREIIALRTSRLADNELGKTV</sequence>
<name>A0ABR2ZFD8_9AGAR</name>